<organism evidence="2 3">
    <name type="scientific">Ophiocordyceps sinensis (strain Co18 / CGMCC 3.14243)</name>
    <name type="common">Yarsagumba caterpillar fungus</name>
    <name type="synonym">Hirsutella sinensis</name>
    <dbReference type="NCBI Taxonomy" id="911162"/>
    <lineage>
        <taxon>Eukaryota</taxon>
        <taxon>Fungi</taxon>
        <taxon>Dikarya</taxon>
        <taxon>Ascomycota</taxon>
        <taxon>Pezizomycotina</taxon>
        <taxon>Sordariomycetes</taxon>
        <taxon>Hypocreomycetidae</taxon>
        <taxon>Hypocreales</taxon>
        <taxon>Ophiocordycipitaceae</taxon>
        <taxon>Ophiocordyceps</taxon>
    </lineage>
</organism>
<dbReference type="HOGENOM" id="CLU_038611_0_0_1"/>
<feature type="compositionally biased region" description="Basic and acidic residues" evidence="1">
    <location>
        <begin position="57"/>
        <end position="69"/>
    </location>
</feature>
<evidence type="ECO:0000313" key="2">
    <source>
        <dbReference type="EMBL" id="EQL03523.1"/>
    </source>
</evidence>
<dbReference type="EMBL" id="KE652206">
    <property type="protein sequence ID" value="EQL03523.1"/>
    <property type="molecule type" value="Genomic_DNA"/>
</dbReference>
<reference evidence="2 3" key="1">
    <citation type="journal article" date="2013" name="Chin. Sci. Bull.">
        <title>Genome survey uncovers the secrets of sex and lifestyle in caterpillar fungus.</title>
        <authorList>
            <person name="Hu X."/>
            <person name="Zhang Y."/>
            <person name="Xiao G."/>
            <person name="Zheng P."/>
            <person name="Xia Y."/>
            <person name="Zhang X."/>
            <person name="St Leger R.J."/>
            <person name="Liu X."/>
            <person name="Wang C."/>
        </authorList>
    </citation>
    <scope>NUCLEOTIDE SEQUENCE [LARGE SCALE GENOMIC DNA]</scope>
    <source>
        <strain evidence="3">Co18 / CGMCC 3.14243</strain>
        <tissue evidence="2">Fruit-body</tissue>
    </source>
</reference>
<dbReference type="eggNOG" id="ENOG502SII2">
    <property type="taxonomic scope" value="Eukaryota"/>
</dbReference>
<dbReference type="Proteomes" id="UP000019374">
    <property type="component" value="Unassembled WGS sequence"/>
</dbReference>
<feature type="compositionally biased region" description="Basic and acidic residues" evidence="1">
    <location>
        <begin position="110"/>
        <end position="128"/>
    </location>
</feature>
<protein>
    <submittedName>
        <fullName evidence="2">Uncharacterized protein</fullName>
    </submittedName>
</protein>
<feature type="compositionally biased region" description="Low complexity" evidence="1">
    <location>
        <begin position="370"/>
        <end position="380"/>
    </location>
</feature>
<dbReference type="OrthoDB" id="3926760at2759"/>
<dbReference type="AlphaFoldDB" id="T5ANW3"/>
<sequence>MPIISHVVLASGAVVAVTVAVATAVAIYESPELRRYADDVRRRIAIALHSIGQGIEPPHREPRFNRPEDADGFMMSRRGAGAQPGVDADDETRRRQCEELLYWNSRRLKKQDEDKPKHEDGDKPKHEAPLAAAAAHVRRPPAVGRGPCFDDFLRQDENAEPGTYVFNSGADAGHAPAARLRRRGPAPAALYANPFSDENCIGFDDMSEMEVSHAPLAKEEVMSDIYSATTRQSDDYRSATLEPPPPVLVDTTPAPAEASPQGMDTMELVCAAADEYMSAGLEERDEAYASIQAWAQDSSRNFYSPLPVTPAAPASEPELVGDGQLTPTDSVSLIGSGEDLGNETRSSMAGDTGRPYDVLSESEGMQTPASWSEVGSVVSESDAHGPVHA</sequence>
<feature type="region of interest" description="Disordered" evidence="1">
    <location>
        <begin position="305"/>
        <end position="389"/>
    </location>
</feature>
<gene>
    <name evidence="2" type="ORF">OCS_00757</name>
</gene>
<evidence type="ECO:0000313" key="3">
    <source>
        <dbReference type="Proteomes" id="UP000019374"/>
    </source>
</evidence>
<accession>T5ANW3</accession>
<feature type="region of interest" description="Disordered" evidence="1">
    <location>
        <begin position="54"/>
        <end position="93"/>
    </location>
</feature>
<proteinExistence type="predicted"/>
<name>T5ANW3_OPHSC</name>
<feature type="region of interest" description="Disordered" evidence="1">
    <location>
        <begin position="108"/>
        <end position="129"/>
    </location>
</feature>
<evidence type="ECO:0000256" key="1">
    <source>
        <dbReference type="SAM" id="MobiDB-lite"/>
    </source>
</evidence>